<dbReference type="GO" id="GO:0008360">
    <property type="term" value="P:regulation of cell shape"/>
    <property type="evidence" value="ECO:0007669"/>
    <property type="project" value="UniProtKB-KW"/>
</dbReference>
<keyword evidence="12 16" id="KW-0472">Membrane</keyword>
<dbReference type="InterPro" id="IPR001460">
    <property type="entry name" value="PCN-bd_Tpept"/>
</dbReference>
<dbReference type="GO" id="GO:0009252">
    <property type="term" value="P:peptidoglycan biosynthetic process"/>
    <property type="evidence" value="ECO:0007669"/>
    <property type="project" value="UniProtKB-UniRule"/>
</dbReference>
<evidence type="ECO:0000256" key="10">
    <source>
        <dbReference type="ARBA" id="ARBA00022984"/>
    </source>
</evidence>
<dbReference type="GO" id="GO:0071555">
    <property type="term" value="P:cell wall organization"/>
    <property type="evidence" value="ECO:0007669"/>
    <property type="project" value="UniProtKB-KW"/>
</dbReference>
<dbReference type="Proteomes" id="UP000077857">
    <property type="component" value="Unassembled WGS sequence"/>
</dbReference>
<evidence type="ECO:0000256" key="11">
    <source>
        <dbReference type="ARBA" id="ARBA00022989"/>
    </source>
</evidence>
<sequence>MRIFTGSAPAPRLNTDFPIRRKLLLSTMMLAMAALVGRAVYLQILDKDFLQDKGDMQHVGVVSVSAYRGQIKDRNGEPLAISTPVQSIWVNPRQLKDSEQDKLTPMARILGFPEKELRALLKKEKDANKRFVYLRRQINPDIAEKVKDLEITGVYFEREFKRYYPAGAVSGHLLGFTNIDDIGQEGIEHGYEHILRGQPGKKRVIKDGKGQIIKDVENIEEAVPGRDLILTIDERLQYLAYRELQNAVIQNKAHSASLVVLDAKNGDVLASVSQPAFNPNNRKELSSNRYRNRAIVDSFEPGSTVKPFVIAAALDGGYIRPNTMIETHGVYHLGRNVVKDVHNYGTMDLTHVLQKSSNIAVTQIAMTMPPEYFWGIYNKLGFGTSAGVGFPGEASGSLLDYQGWHEFDQAILSFGYGVSTSILQLARAYTALADDGIIHSVTLLKRDEDPDAQRVFKPETARKVREMLEHVISKEGTAYQARVEGYRVAGKTGTVKKATAGGYSDDKYLSVFVGMAPASNPRFIIAIVVDEPTSGQYYGGLVAAPAFSRVMAGALRVYGVEPDGMENMHLLLSKR</sequence>
<organism evidence="19 20">
    <name type="scientific">Methylomonas koyamae</name>
    <dbReference type="NCBI Taxonomy" id="702114"/>
    <lineage>
        <taxon>Bacteria</taxon>
        <taxon>Pseudomonadati</taxon>
        <taxon>Pseudomonadota</taxon>
        <taxon>Gammaproteobacteria</taxon>
        <taxon>Methylococcales</taxon>
        <taxon>Methylococcaceae</taxon>
        <taxon>Methylomonas</taxon>
    </lineage>
</organism>
<dbReference type="PANTHER" id="PTHR30627:SF1">
    <property type="entry name" value="PEPTIDOGLYCAN D,D-TRANSPEPTIDASE FTSI"/>
    <property type="match status" value="1"/>
</dbReference>
<dbReference type="InterPro" id="IPR005311">
    <property type="entry name" value="PBP_dimer"/>
</dbReference>
<accession>A0A177NHQ9</accession>
<comment type="similarity">
    <text evidence="16">Belongs to the transpeptidase family. FtsI subfamily.</text>
</comment>
<evidence type="ECO:0000256" key="15">
    <source>
        <dbReference type="ARBA" id="ARBA00023316"/>
    </source>
</evidence>
<dbReference type="InterPro" id="IPR050515">
    <property type="entry name" value="Beta-lactam/transpept"/>
</dbReference>
<evidence type="ECO:0000313" key="20">
    <source>
        <dbReference type="Proteomes" id="UP000077857"/>
    </source>
</evidence>
<evidence type="ECO:0000256" key="14">
    <source>
        <dbReference type="ARBA" id="ARBA00023306"/>
    </source>
</evidence>
<dbReference type="GO" id="GO:0008658">
    <property type="term" value="F:penicillin binding"/>
    <property type="evidence" value="ECO:0007669"/>
    <property type="project" value="InterPro"/>
</dbReference>
<evidence type="ECO:0000256" key="13">
    <source>
        <dbReference type="ARBA" id="ARBA00023210"/>
    </source>
</evidence>
<dbReference type="Gene3D" id="1.10.150.770">
    <property type="match status" value="1"/>
</dbReference>
<dbReference type="InterPro" id="IPR036138">
    <property type="entry name" value="PBP_dimer_sf"/>
</dbReference>
<comment type="catalytic activity">
    <reaction evidence="16">
        <text>Preferential cleavage: (Ac)2-L-Lys-D-Ala-|-D-Ala. Also transpeptidation of peptidyl-alanyl moieties that are N-acyl substituents of D-alanine.</text>
        <dbReference type="EC" id="3.4.16.4"/>
    </reaction>
</comment>
<feature type="domain" description="Penicillin-binding protein transpeptidase" evidence="17">
    <location>
        <begin position="257"/>
        <end position="551"/>
    </location>
</feature>
<reference evidence="19 20" key="1">
    <citation type="submission" date="2016-03" db="EMBL/GenBank/DDBJ databases">
        <authorList>
            <person name="Ploux O."/>
        </authorList>
    </citation>
    <scope>NUCLEOTIDE SEQUENCE [LARGE SCALE GENOMIC DNA]</scope>
    <source>
        <strain evidence="19 20">R-45378</strain>
    </source>
</reference>
<dbReference type="OrthoDB" id="9766847at2"/>
<dbReference type="GO" id="GO:0000917">
    <property type="term" value="P:division septum assembly"/>
    <property type="evidence" value="ECO:0007669"/>
    <property type="project" value="UniProtKB-KW"/>
</dbReference>
<keyword evidence="10 16" id="KW-0573">Peptidoglycan synthesis</keyword>
<evidence type="ECO:0000256" key="12">
    <source>
        <dbReference type="ARBA" id="ARBA00023136"/>
    </source>
</evidence>
<comment type="subcellular location">
    <subcellularLocation>
        <location evidence="1">Membrane</location>
    </subcellularLocation>
</comment>
<evidence type="ECO:0000259" key="17">
    <source>
        <dbReference type="Pfam" id="PF00905"/>
    </source>
</evidence>
<dbReference type="EC" id="3.4.16.4" evidence="16"/>
<evidence type="ECO:0000256" key="3">
    <source>
        <dbReference type="ARBA" id="ARBA00022519"/>
    </source>
</evidence>
<keyword evidence="15 16" id="KW-0961">Cell wall biogenesis/degradation</keyword>
<dbReference type="Pfam" id="PF03717">
    <property type="entry name" value="PBP_dimer"/>
    <property type="match status" value="1"/>
</dbReference>
<evidence type="ECO:0000256" key="4">
    <source>
        <dbReference type="ARBA" id="ARBA00022618"/>
    </source>
</evidence>
<dbReference type="Gene3D" id="3.90.1310.10">
    <property type="entry name" value="Penicillin-binding protein 2a (Domain 2)"/>
    <property type="match status" value="1"/>
</dbReference>
<comment type="caution">
    <text evidence="19">The sequence shown here is derived from an EMBL/GenBank/DDBJ whole genome shotgun (WGS) entry which is preliminary data.</text>
</comment>
<dbReference type="Pfam" id="PF00905">
    <property type="entry name" value="Transpeptidase"/>
    <property type="match status" value="1"/>
</dbReference>
<dbReference type="SUPFAM" id="SSF56519">
    <property type="entry name" value="Penicillin binding protein dimerisation domain"/>
    <property type="match status" value="1"/>
</dbReference>
<keyword evidence="6 16" id="KW-0645">Protease</keyword>
<evidence type="ECO:0000256" key="16">
    <source>
        <dbReference type="HAMAP-Rule" id="MF_02080"/>
    </source>
</evidence>
<evidence type="ECO:0000256" key="2">
    <source>
        <dbReference type="ARBA" id="ARBA00022475"/>
    </source>
</evidence>
<dbReference type="InterPro" id="IPR037532">
    <property type="entry name" value="FtsI_transpept"/>
</dbReference>
<feature type="domain" description="Penicillin-binding protein dimerisation" evidence="18">
    <location>
        <begin position="64"/>
        <end position="215"/>
    </location>
</feature>
<keyword evidence="4 16" id="KW-0132">Cell division</keyword>
<keyword evidence="8 16" id="KW-0378">Hydrolase</keyword>
<dbReference type="HAMAP" id="MF_02080">
    <property type="entry name" value="FtsI_transpept"/>
    <property type="match status" value="1"/>
</dbReference>
<dbReference type="Gene3D" id="3.30.450.330">
    <property type="match status" value="1"/>
</dbReference>
<comment type="function">
    <text evidence="16">Catalyzes cross-linking of the peptidoglycan cell wall at the division septum.</text>
</comment>
<feature type="active site" description="Acyl-ester intermediate" evidence="16">
    <location>
        <position position="303"/>
    </location>
</feature>
<dbReference type="GO" id="GO:0006508">
    <property type="term" value="P:proteolysis"/>
    <property type="evidence" value="ECO:0007669"/>
    <property type="project" value="UniProtKB-KW"/>
</dbReference>
<evidence type="ECO:0000256" key="8">
    <source>
        <dbReference type="ARBA" id="ARBA00022801"/>
    </source>
</evidence>
<evidence type="ECO:0000256" key="7">
    <source>
        <dbReference type="ARBA" id="ARBA00022692"/>
    </source>
</evidence>
<dbReference type="SUPFAM" id="SSF56601">
    <property type="entry name" value="beta-lactamase/transpeptidase-like"/>
    <property type="match status" value="1"/>
</dbReference>
<evidence type="ECO:0000256" key="9">
    <source>
        <dbReference type="ARBA" id="ARBA00022960"/>
    </source>
</evidence>
<evidence type="ECO:0000259" key="18">
    <source>
        <dbReference type="Pfam" id="PF03717"/>
    </source>
</evidence>
<dbReference type="GO" id="GO:0043093">
    <property type="term" value="P:FtsZ-dependent cytokinesis"/>
    <property type="evidence" value="ECO:0007669"/>
    <property type="project" value="UniProtKB-UniRule"/>
</dbReference>
<name>A0A177NHQ9_9GAMM</name>
<dbReference type="Gene3D" id="3.40.710.10">
    <property type="entry name" value="DD-peptidase/beta-lactamase superfamily"/>
    <property type="match status" value="1"/>
</dbReference>
<gene>
    <name evidence="16" type="primary">ftsI</name>
    <name evidence="19" type="ORF">A1507_10890</name>
</gene>
<evidence type="ECO:0000256" key="6">
    <source>
        <dbReference type="ARBA" id="ARBA00022670"/>
    </source>
</evidence>
<keyword evidence="5 16" id="KW-0121">Carboxypeptidase</keyword>
<evidence type="ECO:0000313" key="19">
    <source>
        <dbReference type="EMBL" id="OAI17421.1"/>
    </source>
</evidence>
<dbReference type="UniPathway" id="UPA00219"/>
<keyword evidence="9 16" id="KW-0133">Cell shape</keyword>
<protein>
    <recommendedName>
        <fullName evidence="16">Peptidoglycan D,D-transpeptidase FtsI</fullName>
        <ecNumber evidence="16">3.4.16.4</ecNumber>
    </recommendedName>
    <alternativeName>
        <fullName evidence="16">Penicillin-binding protein 3</fullName>
        <shortName evidence="16">PBP-3</shortName>
    </alternativeName>
</protein>
<keyword evidence="13 16" id="KW-0717">Septation</keyword>
<keyword evidence="7 16" id="KW-0812">Transmembrane</keyword>
<dbReference type="GO" id="GO:0009002">
    <property type="term" value="F:serine-type D-Ala-D-Ala carboxypeptidase activity"/>
    <property type="evidence" value="ECO:0007669"/>
    <property type="project" value="UniProtKB-UniRule"/>
</dbReference>
<keyword evidence="2 16" id="KW-1003">Cell membrane</keyword>
<dbReference type="GO" id="GO:0005886">
    <property type="term" value="C:plasma membrane"/>
    <property type="evidence" value="ECO:0007669"/>
    <property type="project" value="UniProtKB-UniRule"/>
</dbReference>
<evidence type="ECO:0000256" key="1">
    <source>
        <dbReference type="ARBA" id="ARBA00004370"/>
    </source>
</evidence>
<proteinExistence type="inferred from homology"/>
<dbReference type="PANTHER" id="PTHR30627">
    <property type="entry name" value="PEPTIDOGLYCAN D,D-TRANSPEPTIDASE"/>
    <property type="match status" value="1"/>
</dbReference>
<dbReference type="RefSeq" id="WP_064040256.1">
    <property type="nucleotide sequence ID" value="NZ_LUUJ01000067.1"/>
</dbReference>
<dbReference type="AlphaFoldDB" id="A0A177NHQ9"/>
<comment type="pathway">
    <text evidence="16">Cell wall biogenesis; peptidoglycan biosynthesis.</text>
</comment>
<dbReference type="GO" id="GO:0008955">
    <property type="term" value="F:peptidoglycan glycosyltransferase activity"/>
    <property type="evidence" value="ECO:0007669"/>
    <property type="project" value="InterPro"/>
</dbReference>
<keyword evidence="3 16" id="KW-0997">Cell inner membrane</keyword>
<evidence type="ECO:0000256" key="5">
    <source>
        <dbReference type="ARBA" id="ARBA00022645"/>
    </source>
</evidence>
<keyword evidence="14 16" id="KW-0131">Cell cycle</keyword>
<dbReference type="EMBL" id="LUUJ01000067">
    <property type="protein sequence ID" value="OAI17421.1"/>
    <property type="molecule type" value="Genomic_DNA"/>
</dbReference>
<dbReference type="InterPro" id="IPR012338">
    <property type="entry name" value="Beta-lactam/transpept-like"/>
</dbReference>
<keyword evidence="11 16" id="KW-1133">Transmembrane helix</keyword>